<dbReference type="PANTHER" id="PTHR12236">
    <property type="entry name" value="STRUCTURAL CONTITUENT OF CUTICLE"/>
    <property type="match status" value="1"/>
</dbReference>
<keyword evidence="6" id="KW-1185">Reference proteome</keyword>
<accession>A0A8J5JTX9</accession>
<name>A0A8J5JTX9_HOMAM</name>
<dbReference type="InterPro" id="IPR051217">
    <property type="entry name" value="Insect_Cuticle_Struc_Prot"/>
</dbReference>
<comment type="caution">
    <text evidence="5">The sequence shown here is derived from an EMBL/GenBank/DDBJ whole genome shotgun (WGS) entry which is preliminary data.</text>
</comment>
<dbReference type="AlphaFoldDB" id="A0A8J5JTX9"/>
<proteinExistence type="predicted"/>
<sequence>MTTKVVFLAALVAAALARPDTASSSPYSAAVAYPDTPPQYNTQFAVRDEFGNDFSQQESRDGYNTQGSYTVNLPDGRVQRVNYRVDGESGYVADVTYEGEALYPAAAPSYTPAPTYT</sequence>
<dbReference type="OrthoDB" id="7394989at2759"/>
<dbReference type="Proteomes" id="UP000747542">
    <property type="component" value="Unassembled WGS sequence"/>
</dbReference>
<dbReference type="PANTHER" id="PTHR12236:SF79">
    <property type="entry name" value="CUTICULAR PROTEIN 50CB-RELATED"/>
    <property type="match status" value="1"/>
</dbReference>
<dbReference type="Pfam" id="PF00379">
    <property type="entry name" value="Chitin_bind_4"/>
    <property type="match status" value="1"/>
</dbReference>
<protein>
    <submittedName>
        <fullName evidence="5">Cuticle protein-like 1</fullName>
    </submittedName>
</protein>
<evidence type="ECO:0000256" key="4">
    <source>
        <dbReference type="SAM" id="SignalP"/>
    </source>
</evidence>
<feature type="compositionally biased region" description="Polar residues" evidence="3">
    <location>
        <begin position="53"/>
        <end position="71"/>
    </location>
</feature>
<evidence type="ECO:0000256" key="2">
    <source>
        <dbReference type="PROSITE-ProRule" id="PRU00497"/>
    </source>
</evidence>
<dbReference type="GO" id="GO:0031012">
    <property type="term" value="C:extracellular matrix"/>
    <property type="evidence" value="ECO:0007669"/>
    <property type="project" value="TreeGrafter"/>
</dbReference>
<organism evidence="5 6">
    <name type="scientific">Homarus americanus</name>
    <name type="common">American lobster</name>
    <dbReference type="NCBI Taxonomy" id="6706"/>
    <lineage>
        <taxon>Eukaryota</taxon>
        <taxon>Metazoa</taxon>
        <taxon>Ecdysozoa</taxon>
        <taxon>Arthropoda</taxon>
        <taxon>Crustacea</taxon>
        <taxon>Multicrustacea</taxon>
        <taxon>Malacostraca</taxon>
        <taxon>Eumalacostraca</taxon>
        <taxon>Eucarida</taxon>
        <taxon>Decapoda</taxon>
        <taxon>Pleocyemata</taxon>
        <taxon>Astacidea</taxon>
        <taxon>Nephropoidea</taxon>
        <taxon>Nephropidae</taxon>
        <taxon>Homarus</taxon>
    </lineage>
</organism>
<evidence type="ECO:0000313" key="5">
    <source>
        <dbReference type="EMBL" id="KAG7159159.1"/>
    </source>
</evidence>
<feature type="region of interest" description="Disordered" evidence="3">
    <location>
        <begin position="51"/>
        <end position="71"/>
    </location>
</feature>
<dbReference type="GO" id="GO:0005615">
    <property type="term" value="C:extracellular space"/>
    <property type="evidence" value="ECO:0007669"/>
    <property type="project" value="TreeGrafter"/>
</dbReference>
<keyword evidence="1 2" id="KW-0193">Cuticle</keyword>
<evidence type="ECO:0000256" key="1">
    <source>
        <dbReference type="ARBA" id="ARBA00022460"/>
    </source>
</evidence>
<keyword evidence="4" id="KW-0732">Signal</keyword>
<dbReference type="EMBL" id="JAHLQT010033762">
    <property type="protein sequence ID" value="KAG7159159.1"/>
    <property type="molecule type" value="Genomic_DNA"/>
</dbReference>
<dbReference type="GO" id="GO:0042302">
    <property type="term" value="F:structural constituent of cuticle"/>
    <property type="evidence" value="ECO:0007669"/>
    <property type="project" value="UniProtKB-UniRule"/>
</dbReference>
<reference evidence="5" key="1">
    <citation type="journal article" date="2021" name="Sci. Adv.">
        <title>The American lobster genome reveals insights on longevity, neural, and immune adaptations.</title>
        <authorList>
            <person name="Polinski J.M."/>
            <person name="Zimin A.V."/>
            <person name="Clark K.F."/>
            <person name="Kohn A.B."/>
            <person name="Sadowski N."/>
            <person name="Timp W."/>
            <person name="Ptitsyn A."/>
            <person name="Khanna P."/>
            <person name="Romanova D.Y."/>
            <person name="Williams P."/>
            <person name="Greenwood S.J."/>
            <person name="Moroz L.L."/>
            <person name="Walt D.R."/>
            <person name="Bodnar A.G."/>
        </authorList>
    </citation>
    <scope>NUCLEOTIDE SEQUENCE</scope>
    <source>
        <strain evidence="5">GMGI-L3</strain>
    </source>
</reference>
<feature type="signal peptide" evidence="4">
    <location>
        <begin position="1"/>
        <end position="17"/>
    </location>
</feature>
<gene>
    <name evidence="5" type="primary">Ccp84Ab-L1</name>
    <name evidence="5" type="ORF">Hamer_G016541</name>
</gene>
<evidence type="ECO:0000256" key="3">
    <source>
        <dbReference type="SAM" id="MobiDB-lite"/>
    </source>
</evidence>
<evidence type="ECO:0000313" key="6">
    <source>
        <dbReference type="Proteomes" id="UP000747542"/>
    </source>
</evidence>
<dbReference type="InterPro" id="IPR000618">
    <property type="entry name" value="Insect_cuticle"/>
</dbReference>
<dbReference type="PROSITE" id="PS51155">
    <property type="entry name" value="CHIT_BIND_RR_2"/>
    <property type="match status" value="1"/>
</dbReference>
<feature type="chain" id="PRO_5035325143" evidence="4">
    <location>
        <begin position="18"/>
        <end position="117"/>
    </location>
</feature>